<dbReference type="GO" id="GO:0016020">
    <property type="term" value="C:membrane"/>
    <property type="evidence" value="ECO:0007669"/>
    <property type="project" value="UniProtKB-SubCell"/>
</dbReference>
<dbReference type="GO" id="GO:0020037">
    <property type="term" value="F:heme binding"/>
    <property type="evidence" value="ECO:0007669"/>
    <property type="project" value="InterPro"/>
</dbReference>
<dbReference type="GO" id="GO:0004497">
    <property type="term" value="F:monooxygenase activity"/>
    <property type="evidence" value="ECO:0007669"/>
    <property type="project" value="UniProtKB-KW"/>
</dbReference>
<comment type="similarity">
    <text evidence="2 12">Belongs to the cytochrome P450 family.</text>
</comment>
<evidence type="ECO:0000256" key="10">
    <source>
        <dbReference type="ARBA" id="ARBA00023136"/>
    </source>
</evidence>
<dbReference type="InterPro" id="IPR050665">
    <property type="entry name" value="Cytochrome_P450_Monooxygen"/>
</dbReference>
<evidence type="ECO:0000256" key="4">
    <source>
        <dbReference type="ARBA" id="ARBA00022692"/>
    </source>
</evidence>
<dbReference type="OMA" id="DSAHRMA"/>
<dbReference type="PRINTS" id="PR00385">
    <property type="entry name" value="P450"/>
</dbReference>
<comment type="subcellular location">
    <subcellularLocation>
        <location evidence="1">Membrane</location>
    </subcellularLocation>
</comment>
<evidence type="ECO:0000256" key="2">
    <source>
        <dbReference type="ARBA" id="ARBA00010617"/>
    </source>
</evidence>
<dbReference type="AlphaFoldDB" id="A0A835D069"/>
<dbReference type="EMBL" id="JABCRI010000022">
    <property type="protein sequence ID" value="KAF8378967.1"/>
    <property type="molecule type" value="Genomic_DNA"/>
</dbReference>
<keyword evidence="3 11" id="KW-0349">Heme</keyword>
<keyword evidence="5 11" id="KW-0479">Metal-binding</keyword>
<evidence type="ECO:0000256" key="6">
    <source>
        <dbReference type="ARBA" id="ARBA00022989"/>
    </source>
</evidence>
<organism evidence="14 15">
    <name type="scientific">Tetracentron sinense</name>
    <name type="common">Spur-leaf</name>
    <dbReference type="NCBI Taxonomy" id="13715"/>
    <lineage>
        <taxon>Eukaryota</taxon>
        <taxon>Viridiplantae</taxon>
        <taxon>Streptophyta</taxon>
        <taxon>Embryophyta</taxon>
        <taxon>Tracheophyta</taxon>
        <taxon>Spermatophyta</taxon>
        <taxon>Magnoliopsida</taxon>
        <taxon>Trochodendrales</taxon>
        <taxon>Trochodendraceae</taxon>
        <taxon>Tetracentron</taxon>
    </lineage>
</organism>
<dbReference type="PANTHER" id="PTHR24282:SF196">
    <property type="entry name" value="CYTOCHROME P450 714C2"/>
    <property type="match status" value="1"/>
</dbReference>
<evidence type="ECO:0000256" key="13">
    <source>
        <dbReference type="SAM" id="Phobius"/>
    </source>
</evidence>
<comment type="cofactor">
    <cofactor evidence="11">
        <name>heme</name>
        <dbReference type="ChEBI" id="CHEBI:30413"/>
    </cofactor>
</comment>
<protein>
    <recommendedName>
        <fullName evidence="16">Cytochrome P450</fullName>
    </recommendedName>
</protein>
<keyword evidence="9 12" id="KW-0503">Monooxygenase</keyword>
<dbReference type="Proteomes" id="UP000655225">
    <property type="component" value="Unassembled WGS sequence"/>
</dbReference>
<keyword evidence="8 11" id="KW-0408">Iron</keyword>
<dbReference type="InterPro" id="IPR002401">
    <property type="entry name" value="Cyt_P450_E_grp-I"/>
</dbReference>
<dbReference type="InterPro" id="IPR036396">
    <property type="entry name" value="Cyt_P450_sf"/>
</dbReference>
<name>A0A835D069_TETSI</name>
<evidence type="ECO:0000313" key="15">
    <source>
        <dbReference type="Proteomes" id="UP000655225"/>
    </source>
</evidence>
<dbReference type="Pfam" id="PF00067">
    <property type="entry name" value="p450"/>
    <property type="match status" value="1"/>
</dbReference>
<evidence type="ECO:0008006" key="16">
    <source>
        <dbReference type="Google" id="ProtNLM"/>
    </source>
</evidence>
<evidence type="ECO:0000256" key="8">
    <source>
        <dbReference type="ARBA" id="ARBA00023004"/>
    </source>
</evidence>
<dbReference type="GO" id="GO:0016705">
    <property type="term" value="F:oxidoreductase activity, acting on paired donors, with incorporation or reduction of molecular oxygen"/>
    <property type="evidence" value="ECO:0007669"/>
    <property type="project" value="InterPro"/>
</dbReference>
<accession>A0A835D069</accession>
<keyword evidence="7 12" id="KW-0560">Oxidoreductase</keyword>
<dbReference type="Gene3D" id="1.10.630.10">
    <property type="entry name" value="Cytochrome P450"/>
    <property type="match status" value="1"/>
</dbReference>
<dbReference type="InterPro" id="IPR017972">
    <property type="entry name" value="Cyt_P450_CS"/>
</dbReference>
<sequence length="514" mass="58120">MEIVKMLFSLVLVGLVGLFGYLCNIILLEPERLRSKLRRQGIRGPPPSFLYGNIPQMKKIQSGAAKASREDHHISHNWASSVFPYFEQWRNKYGPIFMYSTGNVQILYVTHSDVVKEMSMCTSLDLGKPTFLREERWPLFGNGILASSGKIWVHQRKIISPEFYPDKVKDMVNIMLESATLVMKSWESRIEGEGGIADIRVDEDLRNLSADIISKACFGSSYSEGKEIFLKLRSLQKIMSKGSLLIGVPGLRYLPSKKNREIWRLDKEIRSLILKVVKERIETKNEKDLLQMIIEAAKDNGNPGLMDSTDNFVVDNCKGIYFAGHETTAVSAAWSLMLLAANPEWQSRVRAEVVQVCGGRLPNSDMLGKMKTLTMVIQEALRLYPPAAFIAREAFQEMKFGNIQIPKGTNIWIPILMLHEDRDIWGPDVHEFNPERFASGVLGSCKVPHAYMPFGTGSRTCVGQNFAMVELKVVLSLIVSKFSFSLSPKYRHAPAFKLVIEPEHGVVLHIRRLT</sequence>
<dbReference type="GO" id="GO:0005506">
    <property type="term" value="F:iron ion binding"/>
    <property type="evidence" value="ECO:0007669"/>
    <property type="project" value="InterPro"/>
</dbReference>
<keyword evidence="6 13" id="KW-1133">Transmembrane helix</keyword>
<evidence type="ECO:0000256" key="5">
    <source>
        <dbReference type="ARBA" id="ARBA00022723"/>
    </source>
</evidence>
<keyword evidence="4 13" id="KW-0812">Transmembrane</keyword>
<evidence type="ECO:0000256" key="3">
    <source>
        <dbReference type="ARBA" id="ARBA00022617"/>
    </source>
</evidence>
<evidence type="ECO:0000256" key="11">
    <source>
        <dbReference type="PIRSR" id="PIRSR602401-1"/>
    </source>
</evidence>
<feature type="transmembrane region" description="Helical" evidence="13">
    <location>
        <begin position="6"/>
        <end position="28"/>
    </location>
</feature>
<dbReference type="PROSITE" id="PS00086">
    <property type="entry name" value="CYTOCHROME_P450"/>
    <property type="match status" value="1"/>
</dbReference>
<proteinExistence type="inferred from homology"/>
<evidence type="ECO:0000256" key="7">
    <source>
        <dbReference type="ARBA" id="ARBA00023002"/>
    </source>
</evidence>
<evidence type="ECO:0000313" key="14">
    <source>
        <dbReference type="EMBL" id="KAF8378967.1"/>
    </source>
</evidence>
<gene>
    <name evidence="14" type="ORF">HHK36_028393</name>
</gene>
<reference evidence="14 15" key="1">
    <citation type="submission" date="2020-04" db="EMBL/GenBank/DDBJ databases">
        <title>Plant Genome Project.</title>
        <authorList>
            <person name="Zhang R.-G."/>
        </authorList>
    </citation>
    <scope>NUCLEOTIDE SEQUENCE [LARGE SCALE GENOMIC DNA]</scope>
    <source>
        <strain evidence="14">YNK0</strain>
        <tissue evidence="14">Leaf</tissue>
    </source>
</reference>
<dbReference type="PANTHER" id="PTHR24282">
    <property type="entry name" value="CYTOCHROME P450 FAMILY MEMBER"/>
    <property type="match status" value="1"/>
</dbReference>
<keyword evidence="10 13" id="KW-0472">Membrane</keyword>
<evidence type="ECO:0000256" key="9">
    <source>
        <dbReference type="ARBA" id="ARBA00023033"/>
    </source>
</evidence>
<dbReference type="SUPFAM" id="SSF48264">
    <property type="entry name" value="Cytochrome P450"/>
    <property type="match status" value="1"/>
</dbReference>
<dbReference type="InterPro" id="IPR001128">
    <property type="entry name" value="Cyt_P450"/>
</dbReference>
<dbReference type="PRINTS" id="PR00463">
    <property type="entry name" value="EP450I"/>
</dbReference>
<dbReference type="OrthoDB" id="1470350at2759"/>
<comment type="caution">
    <text evidence="14">The sequence shown here is derived from an EMBL/GenBank/DDBJ whole genome shotgun (WGS) entry which is preliminary data.</text>
</comment>
<evidence type="ECO:0000256" key="12">
    <source>
        <dbReference type="RuleBase" id="RU000461"/>
    </source>
</evidence>
<evidence type="ECO:0000256" key="1">
    <source>
        <dbReference type="ARBA" id="ARBA00004370"/>
    </source>
</evidence>
<feature type="binding site" description="axial binding residue" evidence="11">
    <location>
        <position position="461"/>
    </location>
    <ligand>
        <name>heme</name>
        <dbReference type="ChEBI" id="CHEBI:30413"/>
    </ligand>
    <ligandPart>
        <name>Fe</name>
        <dbReference type="ChEBI" id="CHEBI:18248"/>
    </ligandPart>
</feature>
<keyword evidence="15" id="KW-1185">Reference proteome</keyword>